<dbReference type="InterPro" id="IPR017455">
    <property type="entry name" value="Znf_FYVE-rel"/>
</dbReference>
<keyword evidence="2 4" id="KW-0863">Zinc-finger</keyword>
<evidence type="ECO:0000256" key="3">
    <source>
        <dbReference type="ARBA" id="ARBA00022833"/>
    </source>
</evidence>
<organism evidence="7 8">
    <name type="scientific">Phytophthora fragariaefolia</name>
    <dbReference type="NCBI Taxonomy" id="1490495"/>
    <lineage>
        <taxon>Eukaryota</taxon>
        <taxon>Sar</taxon>
        <taxon>Stramenopiles</taxon>
        <taxon>Oomycota</taxon>
        <taxon>Peronosporomycetes</taxon>
        <taxon>Peronosporales</taxon>
        <taxon>Peronosporaceae</taxon>
        <taxon>Phytophthora</taxon>
    </lineage>
</organism>
<dbReference type="Proteomes" id="UP001165121">
    <property type="component" value="Unassembled WGS sequence"/>
</dbReference>
<dbReference type="PROSITE" id="PS50178">
    <property type="entry name" value="ZF_FYVE"/>
    <property type="match status" value="1"/>
</dbReference>
<evidence type="ECO:0000256" key="1">
    <source>
        <dbReference type="ARBA" id="ARBA00022723"/>
    </source>
</evidence>
<dbReference type="AlphaFoldDB" id="A0A9W6Y4U0"/>
<dbReference type="PANTHER" id="PTHR43102">
    <property type="entry name" value="SLR1143 PROTEIN"/>
    <property type="match status" value="1"/>
</dbReference>
<dbReference type="CDD" id="cd00065">
    <property type="entry name" value="FYVE_like_SF"/>
    <property type="match status" value="1"/>
</dbReference>
<feature type="domain" description="FYVE-type" evidence="6">
    <location>
        <begin position="310"/>
        <end position="372"/>
    </location>
</feature>
<accession>A0A9W6Y4U0</accession>
<dbReference type="InterPro" id="IPR011011">
    <property type="entry name" value="Znf_FYVE_PHD"/>
</dbReference>
<keyword evidence="1" id="KW-0479">Metal-binding</keyword>
<dbReference type="EMBL" id="BSXT01003859">
    <property type="protein sequence ID" value="GMF55806.1"/>
    <property type="molecule type" value="Genomic_DNA"/>
</dbReference>
<reference evidence="7" key="1">
    <citation type="submission" date="2023-04" db="EMBL/GenBank/DDBJ databases">
        <title>Phytophthora fragariaefolia NBRC 109709.</title>
        <authorList>
            <person name="Ichikawa N."/>
            <person name="Sato H."/>
            <person name="Tonouchi N."/>
        </authorList>
    </citation>
    <scope>NUCLEOTIDE SEQUENCE</scope>
    <source>
        <strain evidence="7">NBRC 109709</strain>
    </source>
</reference>
<keyword evidence="3" id="KW-0862">Zinc</keyword>
<dbReference type="Gene3D" id="3.30.40.10">
    <property type="entry name" value="Zinc/RING finger domain, C3HC4 (zinc finger)"/>
    <property type="match status" value="1"/>
</dbReference>
<dbReference type="OrthoDB" id="160896at2759"/>
<dbReference type="GO" id="GO:0008270">
    <property type="term" value="F:zinc ion binding"/>
    <property type="evidence" value="ECO:0007669"/>
    <property type="project" value="UniProtKB-KW"/>
</dbReference>
<dbReference type="InterPro" id="IPR013083">
    <property type="entry name" value="Znf_RING/FYVE/PHD"/>
</dbReference>
<sequence length="421" mass="45689">MVREFGSSSGVSARSMFTCSDESNLLASSGRLTALTTPSPSPRTQSFFSSSGRSTLGASAVEHREEDDALLALAKRCRAKLEHARGDFATGGWKERKDGQGVRLFERRSKPGVFDVAASTALPYSANEILEVLSSHNSDDFNATMVALVGDAFSYAVTLREVPTTSLTAHLTIKRMQFSGSIPLVSSTKTVEFLDYVEFDYKTRTAARVFRTLARDRTGRLVVGGAVLAGYLLQEQPDQHQTSVFYYGTHAMCPDELKSRGIVKAKFKAAAARETSTHALLKLAKLIPKVGEIAQRRRLGSEDTVDPSQNVSDGSCSGCGKQVKDSLLRKKHSCYICGHDTCAACSKTQDIEGLIGVIERLRVCCMCISAARHRAFDSEPLEDGPVYLIRPSMASGLSTTSTSLTATSTPSHMRTRIVYAK</sequence>
<gene>
    <name evidence="7" type="ORF">Pfra01_002354900</name>
</gene>
<protein>
    <submittedName>
        <fullName evidence="7">Unnamed protein product</fullName>
    </submittedName>
</protein>
<evidence type="ECO:0000256" key="5">
    <source>
        <dbReference type="SAM" id="MobiDB-lite"/>
    </source>
</evidence>
<dbReference type="SUPFAM" id="SSF57903">
    <property type="entry name" value="FYVE/PHD zinc finger"/>
    <property type="match status" value="1"/>
</dbReference>
<evidence type="ECO:0000256" key="2">
    <source>
        <dbReference type="ARBA" id="ARBA00022771"/>
    </source>
</evidence>
<proteinExistence type="predicted"/>
<evidence type="ECO:0000313" key="7">
    <source>
        <dbReference type="EMBL" id="GMF55806.1"/>
    </source>
</evidence>
<evidence type="ECO:0000259" key="6">
    <source>
        <dbReference type="PROSITE" id="PS50178"/>
    </source>
</evidence>
<name>A0A9W6Y4U0_9STRA</name>
<evidence type="ECO:0000256" key="4">
    <source>
        <dbReference type="PROSITE-ProRule" id="PRU00091"/>
    </source>
</evidence>
<comment type="caution">
    <text evidence="7">The sequence shown here is derived from an EMBL/GenBank/DDBJ whole genome shotgun (WGS) entry which is preliminary data.</text>
</comment>
<keyword evidence="8" id="KW-1185">Reference proteome</keyword>
<feature type="region of interest" description="Disordered" evidence="5">
    <location>
        <begin position="32"/>
        <end position="52"/>
    </location>
</feature>
<evidence type="ECO:0000313" key="8">
    <source>
        <dbReference type="Proteomes" id="UP001165121"/>
    </source>
</evidence>
<dbReference type="PANTHER" id="PTHR43102:SF2">
    <property type="entry name" value="GAF DOMAIN-CONTAINING PROTEIN"/>
    <property type="match status" value="1"/>
</dbReference>